<evidence type="ECO:0000256" key="7">
    <source>
        <dbReference type="ARBA" id="ARBA00023136"/>
    </source>
</evidence>
<keyword evidence="5 8" id="KW-1133">Transmembrane helix</keyword>
<evidence type="ECO:0000256" key="2">
    <source>
        <dbReference type="ARBA" id="ARBA00022448"/>
    </source>
</evidence>
<dbReference type="InterPro" id="IPR005807">
    <property type="entry name" value="SecE_bac"/>
</dbReference>
<dbReference type="Pfam" id="PF00584">
    <property type="entry name" value="SecE"/>
    <property type="match status" value="1"/>
</dbReference>
<evidence type="ECO:0000256" key="5">
    <source>
        <dbReference type="ARBA" id="ARBA00022989"/>
    </source>
</evidence>
<feature type="transmembrane region" description="Helical" evidence="8">
    <location>
        <begin position="131"/>
        <end position="152"/>
    </location>
</feature>
<keyword evidence="4" id="KW-0653">Protein transport</keyword>
<keyword evidence="6" id="KW-0811">Translocation</keyword>
<organism evidence="9 10">
    <name type="scientific">Ureaplasma zalophigenitalium</name>
    <dbReference type="NCBI Taxonomy" id="907723"/>
    <lineage>
        <taxon>Bacteria</taxon>
        <taxon>Bacillati</taxon>
        <taxon>Mycoplasmatota</taxon>
        <taxon>Mycoplasmoidales</taxon>
        <taxon>Mycoplasmoidaceae</taxon>
        <taxon>Ureaplasma</taxon>
    </lineage>
</organism>
<evidence type="ECO:0000256" key="4">
    <source>
        <dbReference type="ARBA" id="ARBA00022927"/>
    </source>
</evidence>
<keyword evidence="2" id="KW-0813">Transport</keyword>
<comment type="subcellular location">
    <subcellularLocation>
        <location evidence="1">Membrane</location>
    </subcellularLocation>
</comment>
<keyword evidence="7 8" id="KW-0472">Membrane</keyword>
<evidence type="ECO:0000256" key="8">
    <source>
        <dbReference type="SAM" id="Phobius"/>
    </source>
</evidence>
<evidence type="ECO:0000313" key="10">
    <source>
        <dbReference type="Proteomes" id="UP001207252"/>
    </source>
</evidence>
<dbReference type="Proteomes" id="UP001207252">
    <property type="component" value="Unassembled WGS sequence"/>
</dbReference>
<dbReference type="InterPro" id="IPR001901">
    <property type="entry name" value="Translocase_SecE/Sec61-g"/>
</dbReference>
<comment type="caution">
    <text evidence="9">The sequence shown here is derived from an EMBL/GenBank/DDBJ whole genome shotgun (WGS) entry which is preliminary data.</text>
</comment>
<dbReference type="Gene3D" id="1.20.5.1030">
    <property type="entry name" value="Preprotein translocase secy subunit"/>
    <property type="match status" value="1"/>
</dbReference>
<dbReference type="NCBIfam" id="TIGR00964">
    <property type="entry name" value="secE_bact"/>
    <property type="match status" value="1"/>
</dbReference>
<evidence type="ECO:0000256" key="6">
    <source>
        <dbReference type="ARBA" id="ARBA00023010"/>
    </source>
</evidence>
<proteinExistence type="predicted"/>
<reference evidence="9 10" key="1">
    <citation type="journal article" date="2020" name="Int. J. Syst. Evol. Microbiol.">
        <title>Ureaplasma miroungigenitalium sp. nov. isolated from northern elephant seals (Mirounga angustirostris) and Ureaplasma zalophigenitalium sp. nov. isolated from California sea lions (Zalophus californianus).</title>
        <authorList>
            <person name="Volokhov D.V."/>
            <person name="Gulland F.M."/>
            <person name="Gao Y."/>
            <person name="Chizhikov V.E."/>
        </authorList>
    </citation>
    <scope>NUCLEOTIDE SEQUENCE [LARGE SCALE GENOMIC DNA]</scope>
    <source>
        <strain evidence="9 10">CSL7644-GEN</strain>
    </source>
</reference>
<gene>
    <name evidence="9" type="primary">secE</name>
    <name evidence="9" type="ORF">OF365_00480</name>
</gene>
<dbReference type="EMBL" id="JAOXHJ010000001">
    <property type="protein sequence ID" value="MCV3753866.1"/>
    <property type="molecule type" value="Genomic_DNA"/>
</dbReference>
<protein>
    <submittedName>
        <fullName evidence="9">Preprotein translocase subunit SecE</fullName>
    </submittedName>
</protein>
<evidence type="ECO:0000256" key="1">
    <source>
        <dbReference type="ARBA" id="ARBA00004370"/>
    </source>
</evidence>
<evidence type="ECO:0000313" key="9">
    <source>
        <dbReference type="EMBL" id="MCV3753866.1"/>
    </source>
</evidence>
<evidence type="ECO:0000256" key="3">
    <source>
        <dbReference type="ARBA" id="ARBA00022692"/>
    </source>
</evidence>
<accession>A0ABT3BNM5</accession>
<keyword evidence="10" id="KW-1185">Reference proteome</keyword>
<sequence>MGKKTNKFISIQEREYEMNEAYEQEVKKQRKQDYINEKKVLDQQKKVINHQMENRKKNILIMQKNSAVSKESINQYSQQTSLLIKKLVEQHYQDVRNLNAKYEKNNFLIERWFYGVNKELRRTTWAKKTTVIISFIIIVVIVLILMGIFYGIDAAFIRLSTK</sequence>
<dbReference type="InterPro" id="IPR038379">
    <property type="entry name" value="SecE_sf"/>
</dbReference>
<dbReference type="RefSeq" id="WP_263817668.1">
    <property type="nucleotide sequence ID" value="NZ_JAOXHJ010000001.1"/>
</dbReference>
<name>A0ABT3BNM5_9BACT</name>
<keyword evidence="3 8" id="KW-0812">Transmembrane</keyword>